<dbReference type="InterPro" id="IPR011453">
    <property type="entry name" value="DUF1559"/>
</dbReference>
<dbReference type="OrthoDB" id="255848at2"/>
<evidence type="ECO:0000313" key="3">
    <source>
        <dbReference type="Proteomes" id="UP000323917"/>
    </source>
</evidence>
<dbReference type="SUPFAM" id="SSF54523">
    <property type="entry name" value="Pili subunits"/>
    <property type="match status" value="1"/>
</dbReference>
<sequence length="321" mass="34675">MKRPMKGRTLGFTLVELLVVIAIIGVLVALLLPAIQAAREAARRTQCLNNCRQIGIAVHGYHDTRKELPPSRIIDGWMTWAAVILPHIEQTNLGQFLNIQDKFVNQSETFLTTPVETFICPSRYHDSINADGSGTGLPNASYRGIRGDFACVSSTWFAVGGNANLGNAQEYFDGAIIPPKLIEIPGAPSNLTDYKSLTSFRTITDGLSNTFIISENSFWMSKRYSIYDGGDNPGIILGTSDLIANSLPRGLPISNKQGGRISQNEMFEGNIGAWAGSAHPGIMNVILGDASGRSVNKDIDLAVIEQLVTRAGGEVVGLDEL</sequence>
<dbReference type="AlphaFoldDB" id="A0A5B9QES4"/>
<dbReference type="Pfam" id="PF07963">
    <property type="entry name" value="N_methyl"/>
    <property type="match status" value="1"/>
</dbReference>
<dbReference type="Proteomes" id="UP000323917">
    <property type="component" value="Chromosome"/>
</dbReference>
<organism evidence="2 3">
    <name type="scientific">Bythopirellula goksoeyrii</name>
    <dbReference type="NCBI Taxonomy" id="1400387"/>
    <lineage>
        <taxon>Bacteria</taxon>
        <taxon>Pseudomonadati</taxon>
        <taxon>Planctomycetota</taxon>
        <taxon>Planctomycetia</taxon>
        <taxon>Pirellulales</taxon>
        <taxon>Lacipirellulaceae</taxon>
        <taxon>Bythopirellula</taxon>
    </lineage>
</organism>
<dbReference type="RefSeq" id="WP_148073923.1">
    <property type="nucleotide sequence ID" value="NZ_CP042913.1"/>
</dbReference>
<keyword evidence="3" id="KW-1185">Reference proteome</keyword>
<dbReference type="EMBL" id="CP042913">
    <property type="protein sequence ID" value="QEG35406.1"/>
    <property type="molecule type" value="Genomic_DNA"/>
</dbReference>
<dbReference type="Gene3D" id="3.30.700.10">
    <property type="entry name" value="Glycoprotein, Type 4 Pilin"/>
    <property type="match status" value="1"/>
</dbReference>
<protein>
    <recommendedName>
        <fullName evidence="1">DUF1559 domain-containing protein</fullName>
    </recommendedName>
</protein>
<name>A0A5B9QES4_9BACT</name>
<reference evidence="2 3" key="1">
    <citation type="submission" date="2019-08" db="EMBL/GenBank/DDBJ databases">
        <title>Deep-cultivation of Planctomycetes and their phenomic and genomic characterization uncovers novel biology.</title>
        <authorList>
            <person name="Wiegand S."/>
            <person name="Jogler M."/>
            <person name="Boedeker C."/>
            <person name="Pinto D."/>
            <person name="Vollmers J."/>
            <person name="Rivas-Marin E."/>
            <person name="Kohn T."/>
            <person name="Peeters S.H."/>
            <person name="Heuer A."/>
            <person name="Rast P."/>
            <person name="Oberbeckmann S."/>
            <person name="Bunk B."/>
            <person name="Jeske O."/>
            <person name="Meyerdierks A."/>
            <person name="Storesund J.E."/>
            <person name="Kallscheuer N."/>
            <person name="Luecker S."/>
            <person name="Lage O.M."/>
            <person name="Pohl T."/>
            <person name="Merkel B.J."/>
            <person name="Hornburger P."/>
            <person name="Mueller R.-W."/>
            <person name="Bruemmer F."/>
            <person name="Labrenz M."/>
            <person name="Spormann A.M."/>
            <person name="Op den Camp H."/>
            <person name="Overmann J."/>
            <person name="Amann R."/>
            <person name="Jetten M.S.M."/>
            <person name="Mascher T."/>
            <person name="Medema M.H."/>
            <person name="Devos D.P."/>
            <person name="Kaster A.-K."/>
            <person name="Ovreas L."/>
            <person name="Rohde M."/>
            <person name="Galperin M.Y."/>
            <person name="Jogler C."/>
        </authorList>
    </citation>
    <scope>NUCLEOTIDE SEQUENCE [LARGE SCALE GENOMIC DNA]</scope>
    <source>
        <strain evidence="2 3">Pr1d</strain>
    </source>
</reference>
<accession>A0A5B9QES4</accession>
<proteinExistence type="predicted"/>
<dbReference type="PANTHER" id="PTHR30093:SF2">
    <property type="entry name" value="TYPE II SECRETION SYSTEM PROTEIN H"/>
    <property type="match status" value="1"/>
</dbReference>
<gene>
    <name evidence="2" type="ORF">Pr1d_27050</name>
</gene>
<dbReference type="Pfam" id="PF07596">
    <property type="entry name" value="SBP_bac_10"/>
    <property type="match status" value="1"/>
</dbReference>
<dbReference type="NCBIfam" id="TIGR02532">
    <property type="entry name" value="IV_pilin_GFxxxE"/>
    <property type="match status" value="1"/>
</dbReference>
<dbReference type="PANTHER" id="PTHR30093">
    <property type="entry name" value="GENERAL SECRETION PATHWAY PROTEIN G"/>
    <property type="match status" value="1"/>
</dbReference>
<dbReference type="KEGG" id="bgok:Pr1d_27050"/>
<dbReference type="InterPro" id="IPR012902">
    <property type="entry name" value="N_methyl_site"/>
</dbReference>
<dbReference type="InterPro" id="IPR045584">
    <property type="entry name" value="Pilin-like"/>
</dbReference>
<evidence type="ECO:0000313" key="2">
    <source>
        <dbReference type="EMBL" id="QEG35406.1"/>
    </source>
</evidence>
<feature type="domain" description="DUF1559" evidence="1">
    <location>
        <begin position="36"/>
        <end position="301"/>
    </location>
</feature>
<evidence type="ECO:0000259" key="1">
    <source>
        <dbReference type="Pfam" id="PF07596"/>
    </source>
</evidence>